<name>A0A6J1WUN9_GALME</name>
<dbReference type="InParanoid" id="A0A6J1WUN9"/>
<dbReference type="RefSeq" id="XP_052748735.1">
    <property type="nucleotide sequence ID" value="XM_052892775.1"/>
</dbReference>
<organism evidence="1 2">
    <name type="scientific">Galleria mellonella</name>
    <name type="common">Greater wax moth</name>
    <dbReference type="NCBI Taxonomy" id="7137"/>
    <lineage>
        <taxon>Eukaryota</taxon>
        <taxon>Metazoa</taxon>
        <taxon>Ecdysozoa</taxon>
        <taxon>Arthropoda</taxon>
        <taxon>Hexapoda</taxon>
        <taxon>Insecta</taxon>
        <taxon>Pterygota</taxon>
        <taxon>Neoptera</taxon>
        <taxon>Endopterygota</taxon>
        <taxon>Lepidoptera</taxon>
        <taxon>Glossata</taxon>
        <taxon>Ditrysia</taxon>
        <taxon>Pyraloidea</taxon>
        <taxon>Pyralidae</taxon>
        <taxon>Galleriinae</taxon>
        <taxon>Galleria</taxon>
    </lineage>
</organism>
<dbReference type="Proteomes" id="UP001652740">
    <property type="component" value="Unplaced"/>
</dbReference>
<dbReference type="RefSeq" id="XP_026759624.1">
    <property type="nucleotide sequence ID" value="XM_026903823.1"/>
</dbReference>
<evidence type="ECO:0000313" key="3">
    <source>
        <dbReference type="RefSeq" id="XP_052748734.1"/>
    </source>
</evidence>
<dbReference type="AlphaFoldDB" id="A0A6J1WUN9"/>
<dbReference type="GeneID" id="113518824"/>
<proteinExistence type="predicted"/>
<sequence length="415" mass="49017">MQAAKLPRKEEGKNIEAKVKSILSTVLERCKKERDSGALQVPLDEYIQRASFYTGFPSTYIRAINSEKNIFVNTKAFSIKQIIAILECISKFYENKTSPTYYLIYETVKEGTDLPEFKIFKQEMCLMGYRYRQTKSGLLFLEDPKFSFERFHYLSKIKKLRSKDANICYIDARIINKEQTFERCTDLKGTPAVVRTDQYLFLHAISKNGYLNGLFTNSISEENFMKWMVDILLPSLNPETTIVVDSSLFEIISPYKAITRYDSKYEMIKWLKSNSIPYNYYMHKAELYELISNSKIKSKCKLDQIIKSFGHNILCLPFKLDKLTPIELLWEYIIDKRIKTVDTAMVRIKQHIEKYILDLKPAVFNMFTKTVELWENEIYQYDRIIEEILDQQYEIDTTCIIEDDYIPTYFYSVQD</sequence>
<accession>A0A6J1WUN9</accession>
<dbReference type="KEGG" id="gmw:113518824"/>
<dbReference type="PANTHER" id="PTHR33939">
    <property type="entry name" value="PROTEIN CBG22215"/>
    <property type="match status" value="1"/>
</dbReference>
<dbReference type="PANTHER" id="PTHR33939:SF1">
    <property type="entry name" value="DUF4371 DOMAIN-CONTAINING PROTEIN"/>
    <property type="match status" value="1"/>
</dbReference>
<protein>
    <submittedName>
        <fullName evidence="2 3">Uncharacterized protein LOC113518824</fullName>
    </submittedName>
</protein>
<keyword evidence="1" id="KW-1185">Reference proteome</keyword>
<dbReference type="RefSeq" id="XP_052748734.1">
    <property type="nucleotide sequence ID" value="XM_052892774.1"/>
</dbReference>
<evidence type="ECO:0000313" key="2">
    <source>
        <dbReference type="RefSeq" id="XP_026759624.1"/>
    </source>
</evidence>
<evidence type="ECO:0000313" key="4">
    <source>
        <dbReference type="RefSeq" id="XP_052748735.1"/>
    </source>
</evidence>
<evidence type="ECO:0000313" key="1">
    <source>
        <dbReference type="Proteomes" id="UP001652740"/>
    </source>
</evidence>
<dbReference type="OrthoDB" id="7409239at2759"/>
<reference evidence="2" key="1">
    <citation type="submission" date="2025-04" db="UniProtKB">
        <authorList>
            <consortium name="RefSeq"/>
        </authorList>
    </citation>
    <scope>IDENTIFICATION</scope>
    <source>
        <tissue evidence="2">Whole adult</tissue>
        <tissue evidence="3 4">Whole larvae</tissue>
    </source>
</reference>
<gene>
    <name evidence="2 3 4" type="primary">LOC113518824</name>
</gene>